<comment type="caution">
    <text evidence="2">The sequence shown here is derived from an EMBL/GenBank/DDBJ whole genome shotgun (WGS) entry which is preliminary data.</text>
</comment>
<gene>
    <name evidence="2" type="ORF">GT037_007308</name>
</gene>
<evidence type="ECO:0000256" key="1">
    <source>
        <dbReference type="SAM" id="MobiDB-lite"/>
    </source>
</evidence>
<sequence>MARPKTPVNAKAQSKYAKGDRVWVFYDVEWELGTVNGPGGSSESSGRYEVARDADKPNPLVFDTSNIRKK</sequence>
<organism evidence="2 3">
    <name type="scientific">Alternaria burnsii</name>
    <dbReference type="NCBI Taxonomy" id="1187904"/>
    <lineage>
        <taxon>Eukaryota</taxon>
        <taxon>Fungi</taxon>
        <taxon>Dikarya</taxon>
        <taxon>Ascomycota</taxon>
        <taxon>Pezizomycotina</taxon>
        <taxon>Dothideomycetes</taxon>
        <taxon>Pleosporomycetidae</taxon>
        <taxon>Pleosporales</taxon>
        <taxon>Pleosporineae</taxon>
        <taxon>Pleosporaceae</taxon>
        <taxon>Alternaria</taxon>
        <taxon>Alternaria sect. Alternaria</taxon>
    </lineage>
</organism>
<protein>
    <submittedName>
        <fullName evidence="2">Uncharacterized protein</fullName>
    </submittedName>
</protein>
<feature type="region of interest" description="Disordered" evidence="1">
    <location>
        <begin position="35"/>
        <end position="70"/>
    </location>
</feature>
<reference evidence="2" key="2">
    <citation type="submission" date="2020-08" db="EMBL/GenBank/DDBJ databases">
        <title>Draft Genome Sequence of Cumin Blight Pathogen Alternaria burnsii.</title>
        <authorList>
            <person name="Feng Z."/>
        </authorList>
    </citation>
    <scope>NUCLEOTIDE SEQUENCE</scope>
    <source>
        <strain evidence="2">CBS107.38</strain>
    </source>
</reference>
<dbReference type="GeneID" id="62205533"/>
<evidence type="ECO:0000313" key="3">
    <source>
        <dbReference type="Proteomes" id="UP000596902"/>
    </source>
</evidence>
<dbReference type="AlphaFoldDB" id="A0A8H7EDH3"/>
<dbReference type="EMBL" id="JAAABM010000010">
    <property type="protein sequence ID" value="KAF7674548.1"/>
    <property type="molecule type" value="Genomic_DNA"/>
</dbReference>
<accession>A0A8H7EDH3</accession>
<evidence type="ECO:0000313" key="2">
    <source>
        <dbReference type="EMBL" id="KAF7674548.1"/>
    </source>
</evidence>
<dbReference type="RefSeq" id="XP_038784843.1">
    <property type="nucleotide sequence ID" value="XM_038932355.1"/>
</dbReference>
<dbReference type="Proteomes" id="UP000596902">
    <property type="component" value="Unassembled WGS sequence"/>
</dbReference>
<name>A0A8H7EDH3_9PLEO</name>
<proteinExistence type="predicted"/>
<keyword evidence="3" id="KW-1185">Reference proteome</keyword>
<reference evidence="2" key="1">
    <citation type="submission" date="2020-01" db="EMBL/GenBank/DDBJ databases">
        <authorList>
            <person name="Feng Z.H.Z."/>
        </authorList>
    </citation>
    <scope>NUCLEOTIDE SEQUENCE</scope>
    <source>
        <strain evidence="2">CBS107.38</strain>
    </source>
</reference>